<dbReference type="AlphaFoldDB" id="A0A9K3KZ91"/>
<dbReference type="EMBL" id="JAGRRH010000017">
    <property type="protein sequence ID" value="KAG7352416.1"/>
    <property type="molecule type" value="Genomic_DNA"/>
</dbReference>
<feature type="region of interest" description="Disordered" evidence="1">
    <location>
        <begin position="1"/>
        <end position="63"/>
    </location>
</feature>
<reference evidence="2" key="1">
    <citation type="journal article" date="2021" name="Sci. Rep.">
        <title>Diploid genomic architecture of Nitzschia inconspicua, an elite biomass production diatom.</title>
        <authorList>
            <person name="Oliver A."/>
            <person name="Podell S."/>
            <person name="Pinowska A."/>
            <person name="Traller J.C."/>
            <person name="Smith S.R."/>
            <person name="McClure R."/>
            <person name="Beliaev A."/>
            <person name="Bohutskyi P."/>
            <person name="Hill E.A."/>
            <person name="Rabines A."/>
            <person name="Zheng H."/>
            <person name="Allen L.Z."/>
            <person name="Kuo A."/>
            <person name="Grigoriev I.V."/>
            <person name="Allen A.E."/>
            <person name="Hazlebeck D."/>
            <person name="Allen E.E."/>
        </authorList>
    </citation>
    <scope>NUCLEOTIDE SEQUENCE</scope>
    <source>
        <strain evidence="2">Hildebrandi</strain>
    </source>
</reference>
<evidence type="ECO:0000313" key="3">
    <source>
        <dbReference type="Proteomes" id="UP000693970"/>
    </source>
</evidence>
<proteinExistence type="predicted"/>
<sequence length="217" mass="24457">MTDGLGDGGSSPGGSAPQNSSVEKGNDDRRDGDRDAKDSFSFRSNNNNNNPNPKTKNTSNEVFEGSVDSLKGRAGEFRKAFNPDRLHLKPLIEPEEPDDDASNVVIELWKHKLKRLKTDESWEKIDDESNAMALLRLLRSVLHTGPGKKSCHNVKDALQRYFSFKQHGEMSLREYYDLFRNHVEAVEYLGGDIGLGEKFIKEFTDGKGPFEFGEKQY</sequence>
<dbReference type="OrthoDB" id="54528at2759"/>
<organism evidence="2 3">
    <name type="scientific">Nitzschia inconspicua</name>
    <dbReference type="NCBI Taxonomy" id="303405"/>
    <lineage>
        <taxon>Eukaryota</taxon>
        <taxon>Sar</taxon>
        <taxon>Stramenopiles</taxon>
        <taxon>Ochrophyta</taxon>
        <taxon>Bacillariophyta</taxon>
        <taxon>Bacillariophyceae</taxon>
        <taxon>Bacillariophycidae</taxon>
        <taxon>Bacillariales</taxon>
        <taxon>Bacillariaceae</taxon>
        <taxon>Nitzschia</taxon>
    </lineage>
</organism>
<evidence type="ECO:0000313" key="2">
    <source>
        <dbReference type="EMBL" id="KAG7352416.1"/>
    </source>
</evidence>
<gene>
    <name evidence="2" type="ORF">IV203_008464</name>
</gene>
<feature type="compositionally biased region" description="Low complexity" evidence="1">
    <location>
        <begin position="44"/>
        <end position="60"/>
    </location>
</feature>
<comment type="caution">
    <text evidence="2">The sequence shown here is derived from an EMBL/GenBank/DDBJ whole genome shotgun (WGS) entry which is preliminary data.</text>
</comment>
<name>A0A9K3KZ91_9STRA</name>
<accession>A0A9K3KZ91</accession>
<reference evidence="2" key="2">
    <citation type="submission" date="2021-04" db="EMBL/GenBank/DDBJ databases">
        <authorList>
            <person name="Podell S."/>
        </authorList>
    </citation>
    <scope>NUCLEOTIDE SEQUENCE</scope>
    <source>
        <strain evidence="2">Hildebrandi</strain>
    </source>
</reference>
<protein>
    <submittedName>
        <fullName evidence="2">Uncharacterized protein</fullName>
    </submittedName>
</protein>
<dbReference type="Proteomes" id="UP000693970">
    <property type="component" value="Unassembled WGS sequence"/>
</dbReference>
<evidence type="ECO:0000256" key="1">
    <source>
        <dbReference type="SAM" id="MobiDB-lite"/>
    </source>
</evidence>
<feature type="compositionally biased region" description="Gly residues" evidence="1">
    <location>
        <begin position="1"/>
        <end position="12"/>
    </location>
</feature>
<feature type="compositionally biased region" description="Basic and acidic residues" evidence="1">
    <location>
        <begin position="24"/>
        <end position="40"/>
    </location>
</feature>
<keyword evidence="3" id="KW-1185">Reference proteome</keyword>